<feature type="non-terminal residue" evidence="1">
    <location>
        <position position="1"/>
    </location>
</feature>
<name>A0A0G2HR77_9EURO</name>
<sequence>IEVLVRWAKNSSVPSAPWCLSPSSFEAVPVSEVYKDERLERLKKQEYYLVNIGGVSSSQISDHWRKLRFGVTAVAWLARDLEPRRHVVLKAYTQNETNLNWGNLSHYLGYVYV</sequence>
<proteinExistence type="predicted"/>
<evidence type="ECO:0000313" key="1">
    <source>
        <dbReference type="EMBL" id="KKZ60503.1"/>
    </source>
</evidence>
<dbReference type="EMBL" id="LCZI01001530">
    <property type="protein sequence ID" value="KKZ60503.1"/>
    <property type="molecule type" value="Genomic_DNA"/>
</dbReference>
<accession>A0A0G2HR77</accession>
<dbReference type="AlphaFoldDB" id="A0A0G2HR77"/>
<dbReference type="VEuPathDB" id="FungiDB:EMCG_04826"/>
<comment type="caution">
    <text evidence="1">The sequence shown here is derived from an EMBL/GenBank/DDBJ whole genome shotgun (WGS) entry which is preliminary data.</text>
</comment>
<organism evidence="1 2">
    <name type="scientific">[Emmonsia] crescens</name>
    <dbReference type="NCBI Taxonomy" id="73230"/>
    <lineage>
        <taxon>Eukaryota</taxon>
        <taxon>Fungi</taxon>
        <taxon>Dikarya</taxon>
        <taxon>Ascomycota</taxon>
        <taxon>Pezizomycotina</taxon>
        <taxon>Eurotiomycetes</taxon>
        <taxon>Eurotiomycetidae</taxon>
        <taxon>Onygenales</taxon>
        <taxon>Ajellomycetaceae</taxon>
        <taxon>Emergomyces</taxon>
    </lineage>
</organism>
<reference evidence="2" key="1">
    <citation type="journal article" date="2015" name="PLoS Genet.">
        <title>The dynamic genome and transcriptome of the human fungal pathogen Blastomyces and close relative Emmonsia.</title>
        <authorList>
            <person name="Munoz J.F."/>
            <person name="Gauthier G.M."/>
            <person name="Desjardins C.A."/>
            <person name="Gallo J.E."/>
            <person name="Holder J."/>
            <person name="Sullivan T.D."/>
            <person name="Marty A.J."/>
            <person name="Carmen J.C."/>
            <person name="Chen Z."/>
            <person name="Ding L."/>
            <person name="Gujja S."/>
            <person name="Magrini V."/>
            <person name="Misas E."/>
            <person name="Mitreva M."/>
            <person name="Priest M."/>
            <person name="Saif S."/>
            <person name="Whiston E.A."/>
            <person name="Young S."/>
            <person name="Zeng Q."/>
            <person name="Goldman W.E."/>
            <person name="Mardis E.R."/>
            <person name="Taylor J.W."/>
            <person name="McEwen J.G."/>
            <person name="Clay O.K."/>
            <person name="Klein B.S."/>
            <person name="Cuomo C.A."/>
        </authorList>
    </citation>
    <scope>NUCLEOTIDE SEQUENCE [LARGE SCALE GENOMIC DNA]</scope>
    <source>
        <strain evidence="2">UAMH 3008</strain>
    </source>
</reference>
<dbReference type="Gene3D" id="3.30.200.20">
    <property type="entry name" value="Phosphorylase Kinase, domain 1"/>
    <property type="match status" value="1"/>
</dbReference>
<evidence type="ECO:0000313" key="2">
    <source>
        <dbReference type="Proteomes" id="UP000034164"/>
    </source>
</evidence>
<gene>
    <name evidence="1" type="ORF">EMCG_04826</name>
</gene>
<protein>
    <submittedName>
        <fullName evidence="1">Uncharacterized protein</fullName>
    </submittedName>
</protein>
<dbReference type="Proteomes" id="UP000034164">
    <property type="component" value="Unassembled WGS sequence"/>
</dbReference>